<dbReference type="Proteomes" id="UP001139011">
    <property type="component" value="Unassembled WGS sequence"/>
</dbReference>
<dbReference type="Gene3D" id="3.40.710.10">
    <property type="entry name" value="DD-peptidase/beta-lactamase superfamily"/>
    <property type="match status" value="1"/>
</dbReference>
<dbReference type="PANTHER" id="PTHR46825:SF11">
    <property type="entry name" value="PENICILLIN-BINDING PROTEIN 4"/>
    <property type="match status" value="1"/>
</dbReference>
<dbReference type="InterPro" id="IPR001466">
    <property type="entry name" value="Beta-lactam-related"/>
</dbReference>
<evidence type="ECO:0000313" key="5">
    <source>
        <dbReference type="Proteomes" id="UP001139011"/>
    </source>
</evidence>
<dbReference type="InterPro" id="IPR050491">
    <property type="entry name" value="AmpC-like"/>
</dbReference>
<protein>
    <submittedName>
        <fullName evidence="4">Beta-lactamase family protein</fullName>
    </submittedName>
</protein>
<sequence length="342" mass="38202">MNKQIIEYIQSMAAEIHFSGSVFVKQGDQILADCSFGLANRSEKMNNVSDTKFGMASGSKLFTAIAICQLAEEGRLSYYSLLGDCLNQSFPHFSQEITIHQLLTHTSGIPDYFDEEVMEDYEELWINKPMYHVRGPKDFLPLFQNEKMKYDPGSKFHYNNAGYILLGLIVEQVSGMAFTDYVEKNIFERVVMDAGYFETDSLPSKAALGYIDQSDGSWKTNIFSLPAKGGPDGGAYITACGIIQLWEALTAGRLLDKQNVQQLLAPHIRVDDSTAYGYGIWMKTEKHSVTKHLLMGYDPGVNFRAAFYPHPSLCISVCSNQSGGAFDMIKGIESELMKELTS</sequence>
<evidence type="ECO:0000313" key="4">
    <source>
        <dbReference type="EMBL" id="MCK6256345.1"/>
    </source>
</evidence>
<proteinExistence type="predicted"/>
<dbReference type="RefSeq" id="WP_248252035.1">
    <property type="nucleotide sequence ID" value="NZ_JAIWJX010000002.1"/>
</dbReference>
<dbReference type="Pfam" id="PF00144">
    <property type="entry name" value="Beta-lactamase"/>
    <property type="match status" value="1"/>
</dbReference>
<organism evidence="4 5">
    <name type="scientific">Fictibacillus marinisediminis</name>
    <dbReference type="NCBI Taxonomy" id="2878389"/>
    <lineage>
        <taxon>Bacteria</taxon>
        <taxon>Bacillati</taxon>
        <taxon>Bacillota</taxon>
        <taxon>Bacilli</taxon>
        <taxon>Bacillales</taxon>
        <taxon>Fictibacillaceae</taxon>
        <taxon>Fictibacillus</taxon>
    </lineage>
</organism>
<dbReference type="GO" id="GO:0016020">
    <property type="term" value="C:membrane"/>
    <property type="evidence" value="ECO:0007669"/>
    <property type="project" value="UniProtKB-SubCell"/>
</dbReference>
<dbReference type="SUPFAM" id="SSF56601">
    <property type="entry name" value="beta-lactamase/transpeptidase-like"/>
    <property type="match status" value="1"/>
</dbReference>
<evidence type="ECO:0000259" key="3">
    <source>
        <dbReference type="Pfam" id="PF00144"/>
    </source>
</evidence>
<name>A0A9X2BD61_9BACL</name>
<comment type="caution">
    <text evidence="4">The sequence shown here is derived from an EMBL/GenBank/DDBJ whole genome shotgun (WGS) entry which is preliminary data.</text>
</comment>
<reference evidence="4" key="1">
    <citation type="submission" date="2021-09" db="EMBL/GenBank/DDBJ databases">
        <title>Genome analysis of Fictibacillus sp. KIGAM418 isolated from marine sediment.</title>
        <authorList>
            <person name="Seo M.-J."/>
            <person name="Cho E.-S."/>
            <person name="Hwang C.Y."/>
        </authorList>
    </citation>
    <scope>NUCLEOTIDE SEQUENCE</scope>
    <source>
        <strain evidence="4">KIGAM418</strain>
    </source>
</reference>
<keyword evidence="5" id="KW-1185">Reference proteome</keyword>
<feature type="domain" description="Beta-lactamase-related" evidence="3">
    <location>
        <begin position="20"/>
        <end position="328"/>
    </location>
</feature>
<gene>
    <name evidence="4" type="ORF">LCY76_07020</name>
</gene>
<evidence type="ECO:0000256" key="1">
    <source>
        <dbReference type="ARBA" id="ARBA00004370"/>
    </source>
</evidence>
<accession>A0A9X2BD61</accession>
<dbReference type="PANTHER" id="PTHR46825">
    <property type="entry name" value="D-ALANYL-D-ALANINE-CARBOXYPEPTIDASE/ENDOPEPTIDASE AMPH"/>
    <property type="match status" value="1"/>
</dbReference>
<dbReference type="InterPro" id="IPR012338">
    <property type="entry name" value="Beta-lactam/transpept-like"/>
</dbReference>
<keyword evidence="2" id="KW-0472">Membrane</keyword>
<comment type="subcellular location">
    <subcellularLocation>
        <location evidence="1">Membrane</location>
    </subcellularLocation>
</comment>
<dbReference type="EMBL" id="JAIWJX010000002">
    <property type="protein sequence ID" value="MCK6256345.1"/>
    <property type="molecule type" value="Genomic_DNA"/>
</dbReference>
<dbReference type="AlphaFoldDB" id="A0A9X2BD61"/>
<evidence type="ECO:0000256" key="2">
    <source>
        <dbReference type="ARBA" id="ARBA00023136"/>
    </source>
</evidence>